<evidence type="ECO:0000313" key="3">
    <source>
        <dbReference type="EMBL" id="CAD7569297.1"/>
    </source>
</evidence>
<feature type="region of interest" description="Disordered" evidence="1">
    <location>
        <begin position="300"/>
        <end position="326"/>
    </location>
</feature>
<proteinExistence type="predicted"/>
<protein>
    <submittedName>
        <fullName evidence="3">(California timema) hypothetical protein</fullName>
    </submittedName>
</protein>
<gene>
    <name evidence="3" type="ORF">TCMB3V08_LOCUS2040</name>
</gene>
<feature type="chain" id="PRO_5030639912" evidence="2">
    <location>
        <begin position="21"/>
        <end position="326"/>
    </location>
</feature>
<accession>A0A7R9P433</accession>
<feature type="signal peptide" evidence="2">
    <location>
        <begin position="1"/>
        <end position="20"/>
    </location>
</feature>
<evidence type="ECO:0000256" key="2">
    <source>
        <dbReference type="SAM" id="SignalP"/>
    </source>
</evidence>
<organism evidence="3">
    <name type="scientific">Timema californicum</name>
    <name type="common">California timema</name>
    <name type="synonym">Walking stick</name>
    <dbReference type="NCBI Taxonomy" id="61474"/>
    <lineage>
        <taxon>Eukaryota</taxon>
        <taxon>Metazoa</taxon>
        <taxon>Ecdysozoa</taxon>
        <taxon>Arthropoda</taxon>
        <taxon>Hexapoda</taxon>
        <taxon>Insecta</taxon>
        <taxon>Pterygota</taxon>
        <taxon>Neoptera</taxon>
        <taxon>Polyneoptera</taxon>
        <taxon>Phasmatodea</taxon>
        <taxon>Timematodea</taxon>
        <taxon>Timematoidea</taxon>
        <taxon>Timematidae</taxon>
        <taxon>Timema</taxon>
    </lineage>
</organism>
<dbReference type="AlphaFoldDB" id="A0A7R9P433"/>
<dbReference type="EMBL" id="OE179627">
    <property type="protein sequence ID" value="CAD7569297.1"/>
    <property type="molecule type" value="Genomic_DNA"/>
</dbReference>
<keyword evidence="2" id="KW-0732">Signal</keyword>
<name>A0A7R9P433_TIMCA</name>
<sequence>MWWSITCVLLCLVICQTAVTLPTGAVASEEVAAASAIIPETQDDALLSEADREKRALEAKAQAKFGLKTYLLDLIFGKINKAIDSKTGLISQLDRLNIEKNKNLLKPPCDTSSGKAFAGYPASSGGLPPSSSVSASAISQTTLHVLLDDVLIGLISMRCFSVPCRGSPSLVEGFVVQPYNVWGYLPTNFSLLVLLSPKIAFDLYFGKLPFVEPLEICSHQVSLGVCSFTISGTQTTTDDIPDFDRNKVSLDIPGELFGSSVNLVTRGSKAVGDVIMNAAQRVQRLIEALKPTVGGKLGVTATRTRRQHVGPNYDASPDLNTVDTTR</sequence>
<evidence type="ECO:0000256" key="1">
    <source>
        <dbReference type="SAM" id="MobiDB-lite"/>
    </source>
</evidence>
<reference evidence="3" key="1">
    <citation type="submission" date="2020-11" db="EMBL/GenBank/DDBJ databases">
        <authorList>
            <person name="Tran Van P."/>
        </authorList>
    </citation>
    <scope>NUCLEOTIDE SEQUENCE</scope>
</reference>